<dbReference type="PANTHER" id="PTHR33692:SF1">
    <property type="entry name" value="RIBOSOME MATURATION FACTOR RIMM"/>
    <property type="match status" value="1"/>
</dbReference>
<evidence type="ECO:0000313" key="8">
    <source>
        <dbReference type="EMBL" id="PHP68537.1"/>
    </source>
</evidence>
<dbReference type="Pfam" id="PF01782">
    <property type="entry name" value="RimM"/>
    <property type="match status" value="1"/>
</dbReference>
<dbReference type="GO" id="GO:0005840">
    <property type="term" value="C:ribosome"/>
    <property type="evidence" value="ECO:0007669"/>
    <property type="project" value="InterPro"/>
</dbReference>
<evidence type="ECO:0000259" key="6">
    <source>
        <dbReference type="Pfam" id="PF01782"/>
    </source>
</evidence>
<dbReference type="OrthoDB" id="9788191at2"/>
<dbReference type="InterPro" id="IPR011033">
    <property type="entry name" value="PRC_barrel-like_sf"/>
</dbReference>
<dbReference type="SUPFAM" id="SSF50447">
    <property type="entry name" value="Translation proteins"/>
    <property type="match status" value="1"/>
</dbReference>
<evidence type="ECO:0000256" key="1">
    <source>
        <dbReference type="ARBA" id="ARBA00022490"/>
    </source>
</evidence>
<accession>A0A2G1QSL8</accession>
<protein>
    <recommendedName>
        <fullName evidence="5">Ribosome maturation factor RimM</fullName>
    </recommendedName>
</protein>
<keyword evidence="1 5" id="KW-0963">Cytoplasm</keyword>
<dbReference type="GO" id="GO:0006364">
    <property type="term" value="P:rRNA processing"/>
    <property type="evidence" value="ECO:0007669"/>
    <property type="project" value="UniProtKB-UniRule"/>
</dbReference>
<keyword evidence="2 5" id="KW-0690">Ribosome biogenesis</keyword>
<evidence type="ECO:0000256" key="5">
    <source>
        <dbReference type="HAMAP-Rule" id="MF_00014"/>
    </source>
</evidence>
<dbReference type="InterPro" id="IPR002676">
    <property type="entry name" value="RimM_N"/>
</dbReference>
<sequence length="189" mass="20397">MNETKIQVRMATIGAPHGVRGEVRVKSFTDDPLALGDYGPLHDAQGRLFEVLDARPAKTVVVVRFKGVTTREQAEALNGVELFVDRDALPDEVLEEDEFFHADLVGLEVRDMDGKRLGRVSALHDFGGGDLMELALQGKRSVLIPFTRAAVPEVDVRGGFVTIDPVAAGLVEGDEDDGAEGDEGQEASE</sequence>
<feature type="domain" description="RimM N-terminal" evidence="6">
    <location>
        <begin position="10"/>
        <end position="87"/>
    </location>
</feature>
<comment type="subunit">
    <text evidence="5">Binds ribosomal protein uS19.</text>
</comment>
<comment type="subcellular location">
    <subcellularLocation>
        <location evidence="5">Cytoplasm</location>
    </subcellularLocation>
</comment>
<evidence type="ECO:0000256" key="4">
    <source>
        <dbReference type="ARBA" id="ARBA00023186"/>
    </source>
</evidence>
<dbReference type="InterPro" id="IPR036976">
    <property type="entry name" value="RimM_N_sf"/>
</dbReference>
<gene>
    <name evidence="5" type="primary">rimM</name>
    <name evidence="8" type="ORF">CSC94_00565</name>
</gene>
<dbReference type="Proteomes" id="UP000221168">
    <property type="component" value="Unassembled WGS sequence"/>
</dbReference>
<organism evidence="8 9">
    <name type="scientific">Zhengella mangrovi</name>
    <dbReference type="NCBI Taxonomy" id="1982044"/>
    <lineage>
        <taxon>Bacteria</taxon>
        <taxon>Pseudomonadati</taxon>
        <taxon>Pseudomonadota</taxon>
        <taxon>Alphaproteobacteria</taxon>
        <taxon>Hyphomicrobiales</taxon>
        <taxon>Notoacmeibacteraceae</taxon>
        <taxon>Zhengella</taxon>
    </lineage>
</organism>
<evidence type="ECO:0000313" key="9">
    <source>
        <dbReference type="Proteomes" id="UP000221168"/>
    </source>
</evidence>
<comment type="caution">
    <text evidence="8">The sequence shown here is derived from an EMBL/GenBank/DDBJ whole genome shotgun (WGS) entry which is preliminary data.</text>
</comment>
<evidence type="ECO:0000259" key="7">
    <source>
        <dbReference type="Pfam" id="PF05239"/>
    </source>
</evidence>
<dbReference type="InterPro" id="IPR011961">
    <property type="entry name" value="RimM"/>
</dbReference>
<comment type="function">
    <text evidence="5">An accessory protein needed during the final step in the assembly of 30S ribosomal subunit, possibly for assembly of the head region. Essential for efficient processing of 16S rRNA. May be needed both before and after RbfA during the maturation of 16S rRNA. It has affinity for free ribosomal 30S subunits but not for 70S ribosomes.</text>
</comment>
<dbReference type="InterPro" id="IPR027275">
    <property type="entry name" value="PRC-brl_dom"/>
</dbReference>
<dbReference type="NCBIfam" id="TIGR02273">
    <property type="entry name" value="16S_RimM"/>
    <property type="match status" value="1"/>
</dbReference>
<dbReference type="Gene3D" id="2.30.30.240">
    <property type="entry name" value="PRC-barrel domain"/>
    <property type="match status" value="1"/>
</dbReference>
<dbReference type="InterPro" id="IPR009000">
    <property type="entry name" value="Transl_B-barrel_sf"/>
</dbReference>
<dbReference type="GO" id="GO:0005737">
    <property type="term" value="C:cytoplasm"/>
    <property type="evidence" value="ECO:0007669"/>
    <property type="project" value="UniProtKB-SubCell"/>
</dbReference>
<dbReference type="AlphaFoldDB" id="A0A2G1QSL8"/>
<comment type="domain">
    <text evidence="5">The PRC barrel domain binds ribosomal protein uS19.</text>
</comment>
<proteinExistence type="inferred from homology"/>
<dbReference type="GO" id="GO:0042274">
    <property type="term" value="P:ribosomal small subunit biogenesis"/>
    <property type="evidence" value="ECO:0007669"/>
    <property type="project" value="UniProtKB-UniRule"/>
</dbReference>
<evidence type="ECO:0000256" key="2">
    <source>
        <dbReference type="ARBA" id="ARBA00022517"/>
    </source>
</evidence>
<keyword evidence="9" id="KW-1185">Reference proteome</keyword>
<dbReference type="SUPFAM" id="SSF50346">
    <property type="entry name" value="PRC-barrel domain"/>
    <property type="match status" value="1"/>
</dbReference>
<reference evidence="8 9" key="1">
    <citation type="submission" date="2017-10" db="EMBL/GenBank/DDBJ databases">
        <title>Sedimentibacterium mangrovi gen. nov., sp. nov., a novel member of family Phyllobacteriacea isolated from mangrove sediment.</title>
        <authorList>
            <person name="Liao H."/>
            <person name="Tian Y."/>
        </authorList>
    </citation>
    <scope>NUCLEOTIDE SEQUENCE [LARGE SCALE GENOMIC DNA]</scope>
    <source>
        <strain evidence="8 9">X9-2-2</strain>
    </source>
</reference>
<dbReference type="HAMAP" id="MF_00014">
    <property type="entry name" value="Ribosome_mat_RimM"/>
    <property type="match status" value="1"/>
</dbReference>
<dbReference type="PANTHER" id="PTHR33692">
    <property type="entry name" value="RIBOSOME MATURATION FACTOR RIMM"/>
    <property type="match status" value="1"/>
</dbReference>
<dbReference type="EMBL" id="PDVP01000001">
    <property type="protein sequence ID" value="PHP68537.1"/>
    <property type="molecule type" value="Genomic_DNA"/>
</dbReference>
<name>A0A2G1QSL8_9HYPH</name>
<keyword evidence="4 5" id="KW-0143">Chaperone</keyword>
<dbReference type="Pfam" id="PF05239">
    <property type="entry name" value="PRC"/>
    <property type="match status" value="1"/>
</dbReference>
<dbReference type="RefSeq" id="WP_099302696.1">
    <property type="nucleotide sequence ID" value="NZ_PDVP01000001.1"/>
</dbReference>
<keyword evidence="3 5" id="KW-0698">rRNA processing</keyword>
<feature type="domain" description="PRC-barrel" evidence="7">
    <location>
        <begin position="96"/>
        <end position="167"/>
    </location>
</feature>
<dbReference type="GO" id="GO:0043022">
    <property type="term" value="F:ribosome binding"/>
    <property type="evidence" value="ECO:0007669"/>
    <property type="project" value="InterPro"/>
</dbReference>
<comment type="similarity">
    <text evidence="5">Belongs to the RimM family.</text>
</comment>
<evidence type="ECO:0000256" key="3">
    <source>
        <dbReference type="ARBA" id="ARBA00022552"/>
    </source>
</evidence>
<dbReference type="Gene3D" id="2.40.30.60">
    <property type="entry name" value="RimM"/>
    <property type="match status" value="1"/>
</dbReference>